<dbReference type="PRINTS" id="PR00455">
    <property type="entry name" value="HTHTETR"/>
</dbReference>
<feature type="DNA-binding region" description="H-T-H motif" evidence="2">
    <location>
        <begin position="45"/>
        <end position="64"/>
    </location>
</feature>
<dbReference type="PROSITE" id="PS50977">
    <property type="entry name" value="HTH_TETR_2"/>
    <property type="match status" value="1"/>
</dbReference>
<dbReference type="PROSITE" id="PS01081">
    <property type="entry name" value="HTH_TETR_1"/>
    <property type="match status" value="1"/>
</dbReference>
<organism evidence="4 5">
    <name type="scientific">Oenococcus sicerae</name>
    <dbReference type="NCBI Taxonomy" id="2203724"/>
    <lineage>
        <taxon>Bacteria</taxon>
        <taxon>Bacillati</taxon>
        <taxon>Bacillota</taxon>
        <taxon>Bacilli</taxon>
        <taxon>Lactobacillales</taxon>
        <taxon>Lactobacillaceae</taxon>
        <taxon>Oenococcus</taxon>
    </lineage>
</organism>
<gene>
    <name evidence="4" type="ORF">EVC35_01170</name>
</gene>
<feature type="domain" description="HTH tetR-type" evidence="3">
    <location>
        <begin position="22"/>
        <end position="82"/>
    </location>
</feature>
<dbReference type="GO" id="GO:0006355">
    <property type="term" value="P:regulation of DNA-templated transcription"/>
    <property type="evidence" value="ECO:0007669"/>
    <property type="project" value="UniProtKB-ARBA"/>
</dbReference>
<dbReference type="PANTHER" id="PTHR30055:SF222">
    <property type="entry name" value="REGULATORY PROTEIN"/>
    <property type="match status" value="1"/>
</dbReference>
<evidence type="ECO:0000313" key="4">
    <source>
        <dbReference type="EMBL" id="MDN6899620.1"/>
    </source>
</evidence>
<evidence type="ECO:0000256" key="1">
    <source>
        <dbReference type="ARBA" id="ARBA00023125"/>
    </source>
</evidence>
<dbReference type="PANTHER" id="PTHR30055">
    <property type="entry name" value="HTH-TYPE TRANSCRIPTIONAL REGULATOR RUTR"/>
    <property type="match status" value="1"/>
</dbReference>
<dbReference type="InterPro" id="IPR001647">
    <property type="entry name" value="HTH_TetR"/>
</dbReference>
<sequence>MIKEADLNDLFGQMIHKMADLPPKQQRILAASLNLFAEKGFDKTTTEDIANAAQVAQGTVYRRFKTKDDLLAAVLTPILKDVFPQAISQFTGQAFETKYTNLHDFLTAIVTDRIHFIYENRQVLKIVWSQALTNSEMLVILRDRIGQAISEIVFPQIKKMQKQNLIIGWPADKILTFLAGTMFTFLTKLIIMPGHQIDLDSESDFMIRFLEKGLAANGDNHLV</sequence>
<dbReference type="InterPro" id="IPR023772">
    <property type="entry name" value="DNA-bd_HTH_TetR-type_CS"/>
</dbReference>
<keyword evidence="1 2" id="KW-0238">DNA-binding</keyword>
<dbReference type="InterPro" id="IPR050109">
    <property type="entry name" value="HTH-type_TetR-like_transc_reg"/>
</dbReference>
<dbReference type="InterPro" id="IPR036271">
    <property type="entry name" value="Tet_transcr_reg_TetR-rel_C_sf"/>
</dbReference>
<dbReference type="RefSeq" id="WP_301710898.1">
    <property type="nucleotide sequence ID" value="NZ_SDWY01000001.1"/>
</dbReference>
<dbReference type="Proteomes" id="UP001167919">
    <property type="component" value="Unassembled WGS sequence"/>
</dbReference>
<name>A0AAJ1R8R8_9LACO</name>
<dbReference type="Pfam" id="PF00440">
    <property type="entry name" value="TetR_N"/>
    <property type="match status" value="1"/>
</dbReference>
<proteinExistence type="predicted"/>
<dbReference type="Gene3D" id="1.10.357.10">
    <property type="entry name" value="Tetracycline Repressor, domain 2"/>
    <property type="match status" value="1"/>
</dbReference>
<dbReference type="SUPFAM" id="SSF46689">
    <property type="entry name" value="Homeodomain-like"/>
    <property type="match status" value="1"/>
</dbReference>
<dbReference type="GO" id="GO:0003677">
    <property type="term" value="F:DNA binding"/>
    <property type="evidence" value="ECO:0007669"/>
    <property type="project" value="UniProtKB-UniRule"/>
</dbReference>
<dbReference type="InterPro" id="IPR009057">
    <property type="entry name" value="Homeodomain-like_sf"/>
</dbReference>
<dbReference type="SUPFAM" id="SSF48498">
    <property type="entry name" value="Tetracyclin repressor-like, C-terminal domain"/>
    <property type="match status" value="1"/>
</dbReference>
<protein>
    <submittedName>
        <fullName evidence="4">TetR/AcrR family transcriptional regulator</fullName>
    </submittedName>
</protein>
<dbReference type="AlphaFoldDB" id="A0AAJ1R8R8"/>
<evidence type="ECO:0000256" key="2">
    <source>
        <dbReference type="PROSITE-ProRule" id="PRU00335"/>
    </source>
</evidence>
<dbReference type="EMBL" id="SDWY01000001">
    <property type="protein sequence ID" value="MDN6899620.1"/>
    <property type="molecule type" value="Genomic_DNA"/>
</dbReference>
<evidence type="ECO:0000259" key="3">
    <source>
        <dbReference type="PROSITE" id="PS50977"/>
    </source>
</evidence>
<reference evidence="4" key="1">
    <citation type="submission" date="2019-01" db="EMBL/GenBank/DDBJ databases">
        <title>Oenococcus sicerae UCMA17102.</title>
        <authorList>
            <person name="Cousin F.J."/>
            <person name="Le Guellec R."/>
            <person name="Cretenet M."/>
        </authorList>
    </citation>
    <scope>NUCLEOTIDE SEQUENCE</scope>
    <source>
        <strain evidence="4">UCMA17102</strain>
    </source>
</reference>
<comment type="caution">
    <text evidence="4">The sequence shown here is derived from an EMBL/GenBank/DDBJ whole genome shotgun (WGS) entry which is preliminary data.</text>
</comment>
<evidence type="ECO:0000313" key="5">
    <source>
        <dbReference type="Proteomes" id="UP001167919"/>
    </source>
</evidence>
<accession>A0AAJ1R8R8</accession>